<dbReference type="PANTHER" id="PTHR16442">
    <property type="entry name" value="RING FINGER PROTEIN 17"/>
    <property type="match status" value="1"/>
</dbReference>
<evidence type="ECO:0000256" key="3">
    <source>
        <dbReference type="ARBA" id="ARBA00004496"/>
    </source>
</evidence>
<dbReference type="CDD" id="cd20414">
    <property type="entry name" value="Tudor_TDRD4_rpt1"/>
    <property type="match status" value="1"/>
</dbReference>
<feature type="transmembrane region" description="Helical" evidence="35">
    <location>
        <begin position="1023"/>
        <end position="1042"/>
    </location>
</feature>
<evidence type="ECO:0000256" key="34">
    <source>
        <dbReference type="SAM" id="MobiDB-lite"/>
    </source>
</evidence>
<keyword evidence="18" id="KW-0862">Zinc</keyword>
<keyword evidence="11 35" id="KW-0812">Transmembrane</keyword>
<evidence type="ECO:0000256" key="30">
    <source>
        <dbReference type="ARBA" id="ARBA00057086"/>
    </source>
</evidence>
<evidence type="ECO:0000256" key="2">
    <source>
        <dbReference type="ARBA" id="ARBA00004141"/>
    </source>
</evidence>
<feature type="domain" description="Tudor" evidence="36">
    <location>
        <begin position="3294"/>
        <end position="3354"/>
    </location>
</feature>
<comment type="subcellular location">
    <subcellularLocation>
        <location evidence="3">Cytoplasm</location>
    </subcellularLocation>
    <subcellularLocation>
        <location evidence="2">Membrane</location>
        <topology evidence="2">Multi-pass membrane protein</topology>
    </subcellularLocation>
    <subcellularLocation>
        <location evidence="1">Nucleus</location>
    </subcellularLocation>
</comment>
<dbReference type="SUPFAM" id="SSF50199">
    <property type="entry name" value="Staphylococcal nuclease"/>
    <property type="match status" value="1"/>
</dbReference>
<dbReference type="Pfam" id="PF00122">
    <property type="entry name" value="E1-E2_ATPase"/>
    <property type="match status" value="1"/>
</dbReference>
<dbReference type="InterPro" id="IPR002999">
    <property type="entry name" value="Tudor"/>
</dbReference>
<keyword evidence="10" id="KW-0597">Phosphoprotein</keyword>
<dbReference type="FunFam" id="1.20.1110.10:FF:000095">
    <property type="entry name" value="Sodium/potassium-transporting ATPase subunit alpha-1"/>
    <property type="match status" value="1"/>
</dbReference>
<feature type="transmembrane region" description="Helical" evidence="35">
    <location>
        <begin position="1848"/>
        <end position="1867"/>
    </location>
</feature>
<dbReference type="EC" id="7.2.2.19" evidence="5"/>
<dbReference type="FunFam" id="3.40.1110.10:FF:000001">
    <property type="entry name" value="Sodium/potassium-transporting ATPase subunit alpha"/>
    <property type="match status" value="1"/>
</dbReference>
<evidence type="ECO:0000256" key="27">
    <source>
        <dbReference type="ARBA" id="ARBA00023242"/>
    </source>
</evidence>
<organism evidence="37 38">
    <name type="scientific">Ovis aries</name>
    <name type="common">Sheep</name>
    <dbReference type="NCBI Taxonomy" id="9940"/>
    <lineage>
        <taxon>Eukaryota</taxon>
        <taxon>Metazoa</taxon>
        <taxon>Chordata</taxon>
        <taxon>Craniata</taxon>
        <taxon>Vertebrata</taxon>
        <taxon>Euteleostomi</taxon>
        <taxon>Mammalia</taxon>
        <taxon>Eutheria</taxon>
        <taxon>Laurasiatheria</taxon>
        <taxon>Artiodactyla</taxon>
        <taxon>Ruminantia</taxon>
        <taxon>Pecora</taxon>
        <taxon>Bovidae</taxon>
        <taxon>Caprinae</taxon>
        <taxon>Ovis</taxon>
    </lineage>
</organism>
<evidence type="ECO:0000256" key="19">
    <source>
        <dbReference type="ARBA" id="ARBA00022840"/>
    </source>
</evidence>
<dbReference type="FunFam" id="1.20.1110.10:FF:000079">
    <property type="entry name" value="Sodium/potassium-transporting ATPase subunit alpha"/>
    <property type="match status" value="1"/>
</dbReference>
<dbReference type="CDD" id="cd20417">
    <property type="entry name" value="Tudor_TDRD4_rpt4"/>
    <property type="match status" value="1"/>
</dbReference>
<dbReference type="Pfam" id="PF00690">
    <property type="entry name" value="Cation_ATPase_N"/>
    <property type="match status" value="1"/>
</dbReference>
<feature type="domain" description="Tudor" evidence="36">
    <location>
        <begin position="2545"/>
        <end position="2603"/>
    </location>
</feature>
<dbReference type="InterPro" id="IPR004014">
    <property type="entry name" value="ATPase_P-typ_cation-transptr_N"/>
</dbReference>
<dbReference type="Pfam" id="PF00689">
    <property type="entry name" value="Cation_ATPase_C"/>
    <property type="match status" value="1"/>
</dbReference>
<keyword evidence="7" id="KW-0217">Developmental protein</keyword>
<dbReference type="GO" id="GO:0007283">
    <property type="term" value="P:spermatogenesis"/>
    <property type="evidence" value="ECO:0007669"/>
    <property type="project" value="UniProtKB-KW"/>
</dbReference>
<gene>
    <name evidence="37" type="ORF">JEQ12_002184</name>
</gene>
<keyword evidence="25" id="KW-0406">Ion transport</keyword>
<dbReference type="PRINTS" id="PR00119">
    <property type="entry name" value="CATATPASE"/>
</dbReference>
<comment type="similarity">
    <text evidence="4">Belongs to the cation transport ATPase (P-type) (TC 3.A.3) family. Type IIC subfamily.</text>
</comment>
<dbReference type="InterPro" id="IPR023214">
    <property type="entry name" value="HAD_sf"/>
</dbReference>
<keyword evidence="26 35" id="KW-0472">Membrane</keyword>
<dbReference type="SMART" id="SM00831">
    <property type="entry name" value="Cation_ATPase_N"/>
    <property type="match status" value="1"/>
</dbReference>
<keyword evidence="33" id="KW-0175">Coiled coil</keyword>
<dbReference type="InterPro" id="IPR008250">
    <property type="entry name" value="ATPase_P-typ_transduc_dom_A_sf"/>
</dbReference>
<dbReference type="PROSITE" id="PS00154">
    <property type="entry name" value="ATPASE_E1_E2"/>
    <property type="match status" value="1"/>
</dbReference>
<dbReference type="NCBIfam" id="TIGR01106">
    <property type="entry name" value="ATPase-IIC_X-K"/>
    <property type="match status" value="1"/>
</dbReference>
<dbReference type="InterPro" id="IPR006068">
    <property type="entry name" value="ATPase_P-typ_cation-transptr_C"/>
</dbReference>
<dbReference type="FunFam" id="3.40.50.1000:FF:000004">
    <property type="entry name" value="Sodium/potassium-transporting ATPase subunit alpha"/>
    <property type="match status" value="1"/>
</dbReference>
<dbReference type="FunFam" id="2.30.30.140:FF:000114">
    <property type="entry name" value="RING finger protein 17"/>
    <property type="match status" value="1"/>
</dbReference>
<keyword evidence="14" id="KW-0547">Nucleotide-binding</keyword>
<evidence type="ECO:0000256" key="18">
    <source>
        <dbReference type="ARBA" id="ARBA00022833"/>
    </source>
</evidence>
<dbReference type="CDD" id="cd20415">
    <property type="entry name" value="Tudor_TDRD4_rpt2"/>
    <property type="match status" value="1"/>
</dbReference>
<keyword evidence="9" id="KW-0633">Potassium transport</keyword>
<dbReference type="InterPro" id="IPR047850">
    <property type="entry name" value="RNF17-like_TUDOR_rpt5"/>
</dbReference>
<dbReference type="Gene3D" id="2.40.50.90">
    <property type="match status" value="3"/>
</dbReference>
<keyword evidence="13" id="KW-0677">Repeat</keyword>
<feature type="transmembrane region" description="Helical" evidence="35">
    <location>
        <begin position="990"/>
        <end position="1011"/>
    </location>
</feature>
<comment type="subunit">
    <text evidence="31">Interacts with MXD1, MXD3, MXD4, MXI1 and PIWIL1. Self-associates.</text>
</comment>
<evidence type="ECO:0000256" key="12">
    <source>
        <dbReference type="ARBA" id="ARBA00022723"/>
    </source>
</evidence>
<dbReference type="Gene3D" id="3.40.50.1000">
    <property type="entry name" value="HAD superfamily/HAD-like"/>
    <property type="match status" value="1"/>
</dbReference>
<dbReference type="GO" id="GO:0008270">
    <property type="term" value="F:zinc ion binding"/>
    <property type="evidence" value="ECO:0007669"/>
    <property type="project" value="UniProtKB-KW"/>
</dbReference>
<dbReference type="FunFam" id="2.70.150.10:FF:000003">
    <property type="entry name" value="Sodium/potassium-transporting ATPase subunit alpha"/>
    <property type="match status" value="1"/>
</dbReference>
<dbReference type="InterPro" id="IPR044492">
    <property type="entry name" value="P_typ_ATPase_HD_dom"/>
</dbReference>
<proteinExistence type="inferred from homology"/>
<comment type="function">
    <text evidence="30">Seems to be involved in regulation of transcriptional activity of MYC. In vitro, inhibits DNA-binding activity of Mad-MAX heterodimers. Can recruit Mad transcriptional repressors (MXD1, MXD3, MXD4 and MXI1) to the cytoplasm. May be involved in spermiogenesis.</text>
</comment>
<dbReference type="SUPFAM" id="SSF56784">
    <property type="entry name" value="HAD-like"/>
    <property type="match status" value="1"/>
</dbReference>
<dbReference type="CDD" id="cd02608">
    <property type="entry name" value="P-type_ATPase_Na-K_like"/>
    <property type="match status" value="1"/>
</dbReference>
<dbReference type="GO" id="GO:0008900">
    <property type="term" value="F:P-type potassium:proton transporter activity"/>
    <property type="evidence" value="ECO:0007669"/>
    <property type="project" value="UniProtKB-EC"/>
</dbReference>
<feature type="domain" description="Tudor" evidence="36">
    <location>
        <begin position="3044"/>
        <end position="3101"/>
    </location>
</feature>
<dbReference type="Gene3D" id="3.40.1110.10">
    <property type="entry name" value="Calcium-transporting ATPase, cytoplasmic domain N"/>
    <property type="match status" value="1"/>
</dbReference>
<dbReference type="SMART" id="SM00333">
    <property type="entry name" value="TUDOR"/>
    <property type="match status" value="4"/>
</dbReference>
<dbReference type="SFLD" id="SFLDS00003">
    <property type="entry name" value="Haloacid_Dehalogenase"/>
    <property type="match status" value="1"/>
</dbReference>
<keyword evidence="8" id="KW-0963">Cytoplasm</keyword>
<keyword evidence="19" id="KW-0067">ATP-binding</keyword>
<evidence type="ECO:0000256" key="23">
    <source>
        <dbReference type="ARBA" id="ARBA00022967"/>
    </source>
</evidence>
<keyword evidence="21" id="KW-0744">Spermatogenesis</keyword>
<dbReference type="PANTHER" id="PTHR16442:SF1">
    <property type="entry name" value="RING FINGER PROTEIN 17"/>
    <property type="match status" value="1"/>
</dbReference>
<keyword evidence="27" id="KW-0539">Nucleus</keyword>
<dbReference type="SMART" id="SM01411">
    <property type="entry name" value="Ephrin_rec_like"/>
    <property type="match status" value="5"/>
</dbReference>
<dbReference type="CDD" id="cd20418">
    <property type="entry name" value="Tudor_TDRD4_rpt5"/>
    <property type="match status" value="1"/>
</dbReference>
<dbReference type="Pfam" id="PF00567">
    <property type="entry name" value="TUDOR"/>
    <property type="match status" value="5"/>
</dbReference>
<keyword evidence="15" id="KW-0863">Zinc-finger</keyword>
<dbReference type="Gene3D" id="2.10.50.10">
    <property type="entry name" value="Tumor Necrosis Factor Receptor, subunit A, domain 2"/>
    <property type="match status" value="3"/>
</dbReference>
<dbReference type="InterPro" id="IPR036412">
    <property type="entry name" value="HAD-like_sf"/>
</dbReference>
<dbReference type="GO" id="GO:0005524">
    <property type="term" value="F:ATP binding"/>
    <property type="evidence" value="ECO:0007669"/>
    <property type="project" value="UniProtKB-KW"/>
</dbReference>
<feature type="non-terminal residue" evidence="37">
    <location>
        <position position="3438"/>
    </location>
</feature>
<evidence type="ECO:0000256" key="7">
    <source>
        <dbReference type="ARBA" id="ARBA00022473"/>
    </source>
</evidence>
<dbReference type="Proteomes" id="UP000664991">
    <property type="component" value="Unassembled WGS sequence"/>
</dbReference>
<evidence type="ECO:0000256" key="15">
    <source>
        <dbReference type="ARBA" id="ARBA00022771"/>
    </source>
</evidence>
<evidence type="ECO:0000256" key="35">
    <source>
        <dbReference type="SAM" id="Phobius"/>
    </source>
</evidence>
<evidence type="ECO:0000256" key="17">
    <source>
        <dbReference type="ARBA" id="ARBA00022782"/>
    </source>
</evidence>
<dbReference type="SUPFAM" id="SSF57184">
    <property type="entry name" value="Growth factor receptor domain"/>
    <property type="match status" value="1"/>
</dbReference>
<dbReference type="GO" id="GO:0030154">
    <property type="term" value="P:cell differentiation"/>
    <property type="evidence" value="ECO:0007669"/>
    <property type="project" value="UniProtKB-KW"/>
</dbReference>
<evidence type="ECO:0000256" key="4">
    <source>
        <dbReference type="ARBA" id="ARBA00006934"/>
    </source>
</evidence>
<feature type="compositionally biased region" description="Basic and acidic residues" evidence="34">
    <location>
        <begin position="928"/>
        <end position="940"/>
    </location>
</feature>
<evidence type="ECO:0000256" key="16">
    <source>
        <dbReference type="ARBA" id="ARBA00022781"/>
    </source>
</evidence>
<dbReference type="InterPro" id="IPR023299">
    <property type="entry name" value="ATPase_P-typ_cyto_dom_N"/>
</dbReference>
<dbReference type="InterPro" id="IPR047848">
    <property type="entry name" value="RNF17-like_TUDOR_rpt3"/>
</dbReference>
<evidence type="ECO:0000256" key="28">
    <source>
        <dbReference type="ARBA" id="ARBA00031813"/>
    </source>
</evidence>
<dbReference type="InterPro" id="IPR059000">
    <property type="entry name" value="ATPase_P-type_domA"/>
</dbReference>
<dbReference type="PRINTS" id="PR00121">
    <property type="entry name" value="NAKATPASE"/>
</dbReference>
<accession>A0A836ABK2</accession>
<evidence type="ECO:0000256" key="6">
    <source>
        <dbReference type="ARBA" id="ARBA00022448"/>
    </source>
</evidence>
<feature type="transmembrane region" description="Helical" evidence="35">
    <location>
        <begin position="1214"/>
        <end position="1237"/>
    </location>
</feature>
<evidence type="ECO:0000256" key="21">
    <source>
        <dbReference type="ARBA" id="ARBA00022871"/>
    </source>
</evidence>
<evidence type="ECO:0000313" key="38">
    <source>
        <dbReference type="Proteomes" id="UP000664991"/>
    </source>
</evidence>
<dbReference type="SFLD" id="SFLDG00002">
    <property type="entry name" value="C1.7:_P-type_atpase_like"/>
    <property type="match status" value="1"/>
</dbReference>
<keyword evidence="17" id="KW-0221">Differentiation</keyword>
<feature type="coiled-coil region" evidence="33">
    <location>
        <begin position="718"/>
        <end position="759"/>
    </location>
</feature>
<comment type="catalytic activity">
    <reaction evidence="29">
        <text>K(+)(out) + ATP + H2O + H(+)(in) = K(+)(in) + ADP + phosphate + 2 H(+)(out)</text>
        <dbReference type="Rhea" id="RHEA:22044"/>
        <dbReference type="ChEBI" id="CHEBI:15377"/>
        <dbReference type="ChEBI" id="CHEBI:15378"/>
        <dbReference type="ChEBI" id="CHEBI:29103"/>
        <dbReference type="ChEBI" id="CHEBI:30616"/>
        <dbReference type="ChEBI" id="CHEBI:43474"/>
        <dbReference type="ChEBI" id="CHEBI:456216"/>
        <dbReference type="EC" id="7.2.2.19"/>
    </reaction>
    <physiologicalReaction direction="left-to-right" evidence="29">
        <dbReference type="Rhea" id="RHEA:22045"/>
    </physiologicalReaction>
</comment>
<keyword evidence="12" id="KW-0479">Metal-binding</keyword>
<evidence type="ECO:0000256" key="33">
    <source>
        <dbReference type="SAM" id="Coils"/>
    </source>
</evidence>
<feature type="transmembrane region" description="Helical" evidence="35">
    <location>
        <begin position="836"/>
        <end position="854"/>
    </location>
</feature>
<dbReference type="InterPro" id="IPR018303">
    <property type="entry name" value="ATPase_P-typ_P_site"/>
</dbReference>
<evidence type="ECO:0000256" key="5">
    <source>
        <dbReference type="ARBA" id="ARBA00012803"/>
    </source>
</evidence>
<keyword evidence="22" id="KW-0630">Potassium</keyword>
<evidence type="ECO:0000256" key="26">
    <source>
        <dbReference type="ARBA" id="ARBA00023136"/>
    </source>
</evidence>
<evidence type="ECO:0000256" key="10">
    <source>
        <dbReference type="ARBA" id="ARBA00022553"/>
    </source>
</evidence>
<dbReference type="GO" id="GO:0005634">
    <property type="term" value="C:nucleus"/>
    <property type="evidence" value="ECO:0007669"/>
    <property type="project" value="UniProtKB-SubCell"/>
</dbReference>
<dbReference type="InterPro" id="IPR023298">
    <property type="entry name" value="ATPase_P-typ_TM_dom_sf"/>
</dbReference>
<feature type="transmembrane region" description="Helical" evidence="35">
    <location>
        <begin position="1184"/>
        <end position="1208"/>
    </location>
</feature>
<dbReference type="SFLD" id="SFLDF00027">
    <property type="entry name" value="p-type_atpase"/>
    <property type="match status" value="1"/>
</dbReference>
<sequence>AEAVGGACATAGGPCPPGYFCPMGTGVPLPCPKGTFSDRASGLTAPSGPCSPGYFCLAGVTSPNPTGTKYATQFPCPRGYYNPDPLTQSLDSCLPCPPGHYCGQENLTQVSGPCEAGFYCPEGTELSWQPCPAGTYGPVPGLSSLQACQACDGGRFCPRANATEAGGQCWEGFFCSRGSTRPNPEAGTEGHFCPLGTAAPRPCPAGTYNGQAAQDHCEPCPEGFFCPANTSSVLGNQCPAGHYCPASTAFAFQFPCPQGTYRPLRGGTQWSDCSPCEPGFYCPLPGLASVSGPCSAGFYCTQGASVPNPSDGTTGDLCPLGHFCPQGSPRPTPCPPGAVAEVTCRAGSYCGPQTGVPPLCPGGYACPAGSSTYTGPGQLVFQKSDGSCICQAGYKSYDDDESSSEEDCQPQVVERCLPGEVLLAATRTCVSPRQHNCSSFCHSAGGQLNTKLGICQCREYISAEELCDAQCLARAARLSLAWGPSRKLILSMKDDAAGSIQREVTSTLGPDPSFQGSARVHLVLCSPNGLLGLVFSSGDTLDAFFLDRSASHYPVYQTQHLFNSNPHWDFGAFRQLEHLVRETHLSFSRFAHQFVDPGTYVFQDNGLPESLAVVLVKEQGVACDPGLPPVQPSSPYQLARHGVLRHQPPNLGPDWAAISEPHGRRELLSPGPLPAGKLLAAHTLEDFSVRTLYDKLEDQSLHVATQLSRHRSDALAFYRGASLQLQGLQRKIQQVEDNLDELNEEFFQLTAQALALQKEEDRTSQLPPGKGNPCVGEALGLGRFGQEGLSFPQRGQCLWGKHQSTSVLELLLVRSYTEEGRPSELTHLESLPAPPAAFLLSVLLTAQPLSLLCSDIRKLRGPMSSHHLPSPTFSPALSCTLRKREIYSVELSGTKDIEQTDKEDGKEKSRGLKNKGLERKKNHQKKELKKEPDLDDHKLSKEELETKYGTNLITGLSSAQAAELLVQHGPNSLTPPKETPEIIKFLKQMVGGFSILLWIGAILCWIAYGIQYSNDHASSLDNVYLGSVLALVVILTGVFAYYQEAKSTNIMSSFHKMIPQQALVIRDSEKKTIPADQLVVGDIVEIKGGDRVPADIRILSTQGCKVDNSSVTGESEPQARCCEFTHESPLETKNIAFFSTTCLEGTATGMVISTGDRTIIGQIASLASTVKDLKTPIAIEIEHFVHIVAGVAVSIGIIFFIIAVSMKYYVLDSIIFLIGIIVANVPEGLLATVTVTLSLTAKRMAKKNCLVKNLEAVETLGSTSIICSDKTGTLTQNRMTVAHLWFDHQIFVADTSEDQSNQVFDQSSATWASLSKIITLCNRAEFRPGQESVPIMKKIVVGDASETALLKFSEVVLGNVMDIRKRNRKVAEIPFNSTNKFQLSIHETEDPDDKRFLVVMKGAPERVLEKCSTIMVNGQEQPLDRSTAEAFHTAYMELGGIGERVLGFCHLYLPTDEFPETYSFDVDTMNFPTSNFCFVGLLSMIDPPRSTVPDAVTKCRSAGIKVIMVTGDHPITAKAIAKSVGIISANSETVEDIAKRLNLPVEQVNKQDAKAAVVTGMELKDMSPEQLDELLANHSEIVFARTSPQQKLIIVEGCQRQDAVVAVTGDGVNDSPALKKADIGIAMGIAGSDAAKNAADMVLLDDNFASIVTGVEEGRLIFDNLKKTIAYTLTKNIAELCPFLIYIIAGLPLPIGTITILFIDLGTDIIPSIALAYEKAESDIMNRKPRHKKKDRLVNAPLALYSYLHIGLMQALGAFVTYFTVYAQQGFLPSTILNLRVEWEKDNVNDLEDSYGQEWTRYQRKYLEWTGYTAFFVSIMIQQIADLIIRKTRRNSIFQQGLFRNKVIWVGIASQIIIALILSYGLGSIQALNFTMLRPQYWFVAVPHAVLIWVYDEVRKLFIRLFPGNHLVSCSHNFPSTGLFKGFEKGESKTVEEIDEALKIAGQNFEQLSIAVKMLEHIHSQTKEETVCLKEVLEKQFDQLFTSLDSRKKSLCEELVRNTDNYLSKIIVTKSYIEAKKSDLDAAMKIARELKSAPSLRIYCDLNQIIRTLKLTFESDLSQVSSLKLRTSPKLNMNCSEIICMFNSMGKIEFENSTRCDPQESEMEKNGHKKYNCKKEFSYGGTYLSLEKKKADISVLTNEAPLTSSQWENSDMDLEADFQPQKEVVAATLPKTIAALPQVGSSPDVIIEEIIEEEENLETCFTDYFVETPRYPTKPLQKKSSVSFGSKTGSPELVFVSHVIHPCHFYIRKYSQIKDATVLERKVNQFCNKNLHLDPSDVLELGARIFINSIENGMWCRGTITELIPMGSESIRKLSSPTKFSVHEVALIQIFMVDFGNSEVLIVAGVGDAHVRSEHIAKQHVVLNDLCLVLRKSEPYIEELLKDVQPLAHPCSLKDIVPQNSSEGWGEEAKIEFLKMVNKKAVLMKVFKEEDGMLIVDLQKPPTNKISSDMPVSLRDALVFMELARFRSQTPRSHSEKNTTLHYLPPILPKEMTDVSVMVCHINSPSDFYLQLIESLDFLFLLKGIEEFYKSEDAENLEILCPVQDQACVAKFEDGVWYRAKVIGLPGHREVEVKYVDFGNTAKITLKDMRKIKDEFLNPAEKAIKCKLAYIEPYKGTMQWSKNAKEKFEEKTQDKFMTCSIIKILEDNVLLVELFDFLGAPGMIPTSINDQLVKEGLASYEVGYTLKDNSKKHIEVWDPSPEEIISNEVNNLINPLFAKSLPSEDLQSLYNKELPVHICNIVSPEKIYVQWLLTENLLHSLGEKMVAAYENSKWEPVKWENDMHCAVNIPDKNQWRRGQIIRMVTDTLVEVLLYDVGVELVVNINCLRELQENLKTMGRLSLECSLVDIRPTGGSDKWTATACDCLSLYLTGAVATIIIQENNTMWPLPVKIFCRDEKGERVDVSKYLIKKGLALRETRINKLDNSHSLSQKSLEIPQEQGESVVTKYVKINSVPDKKAAVGVSEPKVTEFREKILEPRTTGCYKPPAIPNQKVFEAVVSCIGDDGTIFVVPKLSEFELRKMMDEIQSNLKCLGLLEPYFWKKGEACAVRGSDTMWYRGKVMEVTGSTIRVQYLDHGFTEKIPQCHLYPILLYPDTPQFCIPCQLYNTVPVGNVWQPDAVELLQELLSKREVEIHVMELPENPWGKLPIHLYFDGMSLSYFLAHHKYCTFEQSEEILKENPTDYNKKYEEERWEIRFEDLLLPETETPILPPYLSSSLPPPEELYAVQVKHVVSPSEVYICLESVESCSLFNQHSDTEDSGVGWESESESLEEALRRFNKNMETFPPLTDFRTEMPCLAEYDDGLWYRAKIVSIKEFNPLAVLVQFVDYGSTEKLTVNRLRQIPLHLMQYPARAIKVLLAGFKPPLRDVGKTRIPYCPKWSMEALWAMIDCLQGKQLYASSMAQVPEQMVTLYEDKQYPIHMSLVEMGLADRDE</sequence>
<dbReference type="GO" id="GO:0005737">
    <property type="term" value="C:cytoplasm"/>
    <property type="evidence" value="ECO:0007669"/>
    <property type="project" value="UniProtKB-SubCell"/>
</dbReference>
<dbReference type="NCBIfam" id="TIGR01494">
    <property type="entry name" value="ATPase_P-type"/>
    <property type="match status" value="2"/>
</dbReference>
<reference evidence="37 38" key="1">
    <citation type="submission" date="2020-12" db="EMBL/GenBank/DDBJ databases">
        <title>De novo assembly of Tibetan sheep genome.</title>
        <authorList>
            <person name="Li X."/>
        </authorList>
    </citation>
    <scope>NUCLEOTIDE SEQUENCE [LARGE SCALE GENOMIC DNA]</scope>
    <source>
        <tissue evidence="37">Heart</tissue>
    </source>
</reference>
<evidence type="ECO:0000256" key="20">
    <source>
        <dbReference type="ARBA" id="ARBA00022842"/>
    </source>
</evidence>
<comment type="caution">
    <text evidence="37">The sequence shown here is derived from an EMBL/GenBank/DDBJ whole genome shotgun (WGS) entry which is preliminary data.</text>
</comment>
<feature type="compositionally biased region" description="Basic and acidic residues" evidence="34">
    <location>
        <begin position="898"/>
        <end position="919"/>
    </location>
</feature>
<dbReference type="SUPFAM" id="SSF81653">
    <property type="entry name" value="Calcium ATPase, transduction domain A"/>
    <property type="match status" value="1"/>
</dbReference>
<keyword evidence="20" id="KW-0460">Magnesium</keyword>
<dbReference type="Gene3D" id="1.20.1110.10">
    <property type="entry name" value="Calcium-transporting ATPase, transmembrane domain"/>
    <property type="match status" value="1"/>
</dbReference>
<dbReference type="Gene3D" id="2.30.30.140">
    <property type="match status" value="5"/>
</dbReference>
<evidence type="ECO:0000256" key="8">
    <source>
        <dbReference type="ARBA" id="ARBA00022490"/>
    </source>
</evidence>
<dbReference type="InterPro" id="IPR047849">
    <property type="entry name" value="RNF17-like_TUDOR_rpt4"/>
</dbReference>
<dbReference type="InterPro" id="IPR001757">
    <property type="entry name" value="P_typ_ATPase"/>
</dbReference>
<dbReference type="InterPro" id="IPR009030">
    <property type="entry name" value="Growth_fac_rcpt_cys_sf"/>
</dbReference>
<evidence type="ECO:0000313" key="37">
    <source>
        <dbReference type="EMBL" id="KAG5204208.1"/>
    </source>
</evidence>
<evidence type="ECO:0000256" key="31">
    <source>
        <dbReference type="ARBA" id="ARBA00062119"/>
    </source>
</evidence>
<evidence type="ECO:0000259" key="36">
    <source>
        <dbReference type="PROSITE" id="PS50304"/>
    </source>
</evidence>
<keyword evidence="24 35" id="KW-1133">Transmembrane helix</keyword>
<dbReference type="GO" id="GO:0016020">
    <property type="term" value="C:membrane"/>
    <property type="evidence" value="ECO:0007669"/>
    <property type="project" value="UniProtKB-SubCell"/>
</dbReference>
<protein>
    <recommendedName>
        <fullName evidence="32">RING finger protein 17</fullName>
        <ecNumber evidence="5">7.2.2.19</ecNumber>
    </recommendedName>
    <alternativeName>
        <fullName evidence="28">Proton pump</fullName>
    </alternativeName>
</protein>
<dbReference type="GO" id="GO:0016887">
    <property type="term" value="F:ATP hydrolysis activity"/>
    <property type="evidence" value="ECO:0007669"/>
    <property type="project" value="InterPro"/>
</dbReference>
<dbReference type="Gene3D" id="2.70.150.10">
    <property type="entry name" value="Calcium-transporting ATPase, cytoplasmic transduction domain A"/>
    <property type="match status" value="1"/>
</dbReference>
<evidence type="ECO:0000256" key="9">
    <source>
        <dbReference type="ARBA" id="ARBA00022538"/>
    </source>
</evidence>
<dbReference type="InterPro" id="IPR047845">
    <property type="entry name" value="RNF17-like_TUDOR_rpt1"/>
</dbReference>
<keyword evidence="6" id="KW-0813">Transport</keyword>
<keyword evidence="23" id="KW-1278">Translocase</keyword>
<dbReference type="SUPFAM" id="SSF81665">
    <property type="entry name" value="Calcium ATPase, transmembrane domain M"/>
    <property type="match status" value="1"/>
</dbReference>
<dbReference type="InterPro" id="IPR005775">
    <property type="entry name" value="P-type_ATPase_IIC"/>
</dbReference>
<dbReference type="InterPro" id="IPR047847">
    <property type="entry name" value="RNF17-like_TUDOR_rpt2"/>
</dbReference>
<evidence type="ECO:0000256" key="24">
    <source>
        <dbReference type="ARBA" id="ARBA00022989"/>
    </source>
</evidence>
<feature type="region of interest" description="Disordered" evidence="34">
    <location>
        <begin position="898"/>
        <end position="940"/>
    </location>
</feature>
<dbReference type="CDD" id="cd20416">
    <property type="entry name" value="Tudor_TDRD4_rpt3"/>
    <property type="match status" value="1"/>
</dbReference>
<evidence type="ECO:0000256" key="14">
    <source>
        <dbReference type="ARBA" id="ARBA00022741"/>
    </source>
</evidence>
<evidence type="ECO:0000256" key="29">
    <source>
        <dbReference type="ARBA" id="ARBA00047839"/>
    </source>
</evidence>
<dbReference type="PROSITE" id="PS50304">
    <property type="entry name" value="TUDOR"/>
    <property type="match status" value="4"/>
</dbReference>
<dbReference type="Pfam" id="PF13246">
    <property type="entry name" value="Cation_ATPase"/>
    <property type="match status" value="1"/>
</dbReference>
<evidence type="ECO:0000256" key="25">
    <source>
        <dbReference type="ARBA" id="ARBA00023065"/>
    </source>
</evidence>
<dbReference type="SUPFAM" id="SSF81660">
    <property type="entry name" value="Metal cation-transporting ATPase, ATP-binding domain N"/>
    <property type="match status" value="1"/>
</dbReference>
<dbReference type="InterPro" id="IPR035437">
    <property type="entry name" value="SNase_OB-fold_sf"/>
</dbReference>
<dbReference type="SUPFAM" id="SSF63748">
    <property type="entry name" value="Tudor/PWWP/MBT"/>
    <property type="match status" value="5"/>
</dbReference>
<evidence type="ECO:0000256" key="13">
    <source>
        <dbReference type="ARBA" id="ARBA00022737"/>
    </source>
</evidence>
<feature type="transmembrane region" description="Helical" evidence="35">
    <location>
        <begin position="1738"/>
        <end position="1763"/>
    </location>
</feature>
<evidence type="ECO:0000256" key="11">
    <source>
        <dbReference type="ARBA" id="ARBA00022692"/>
    </source>
</evidence>
<evidence type="ECO:0000256" key="22">
    <source>
        <dbReference type="ARBA" id="ARBA00022958"/>
    </source>
</evidence>
<name>A0A836ABK2_SHEEP</name>
<evidence type="ECO:0000256" key="32">
    <source>
        <dbReference type="ARBA" id="ARBA00072636"/>
    </source>
</evidence>
<dbReference type="EMBL" id="JAEMGP010000010">
    <property type="protein sequence ID" value="KAG5204208.1"/>
    <property type="molecule type" value="Genomic_DNA"/>
</dbReference>
<keyword evidence="16" id="KW-0375">Hydrogen ion transport</keyword>
<evidence type="ECO:0000256" key="1">
    <source>
        <dbReference type="ARBA" id="ARBA00004123"/>
    </source>
</evidence>
<feature type="domain" description="Tudor" evidence="36">
    <location>
        <begin position="2782"/>
        <end position="2841"/>
    </location>
</feature>